<evidence type="ECO:0000313" key="2">
    <source>
        <dbReference type="Proteomes" id="UP000245876"/>
    </source>
</evidence>
<reference evidence="1 2" key="1">
    <citation type="journal article" date="2018" name="Int. J. Syst. Evol. Microbiol.">
        <title>Bifidobacterium callitrichidarum sp. nov. from the faeces of the emperor tamarin (Saguinus imperator).</title>
        <authorList>
            <person name="Modesto M."/>
            <person name="Michelini S."/>
            <person name="Sansosti M.C."/>
            <person name="De Filippo C."/>
            <person name="Cavalieri D."/>
            <person name="Qvirist L."/>
            <person name="Andlid T."/>
            <person name="Spiezio C."/>
            <person name="Sandri C."/>
            <person name="Pascarelli S."/>
            <person name="Sgorbati B."/>
            <person name="Mattarelli P."/>
        </authorList>
    </citation>
    <scope>NUCLEOTIDE SEQUENCE [LARGE SCALE GENOMIC DNA]</scope>
    <source>
        <strain evidence="1 2">TRI 5</strain>
    </source>
</reference>
<dbReference type="InterPro" id="IPR027417">
    <property type="entry name" value="P-loop_NTPase"/>
</dbReference>
<accession>A0A2U2N7F0</accession>
<organism evidence="1 2">
    <name type="scientific">Bifidobacterium callitrichidarum</name>
    <dbReference type="NCBI Taxonomy" id="2052941"/>
    <lineage>
        <taxon>Bacteria</taxon>
        <taxon>Bacillati</taxon>
        <taxon>Actinomycetota</taxon>
        <taxon>Actinomycetes</taxon>
        <taxon>Bifidobacteriales</taxon>
        <taxon>Bifidobacteriaceae</taxon>
        <taxon>Bifidobacterium</taxon>
    </lineage>
</organism>
<dbReference type="RefSeq" id="WP_109057280.1">
    <property type="nucleotide sequence ID" value="NZ_QFFM01000014.1"/>
</dbReference>
<keyword evidence="2" id="KW-1185">Reference proteome</keyword>
<comment type="caution">
    <text evidence="1">The sequence shown here is derived from an EMBL/GenBank/DDBJ whole genome shotgun (WGS) entry which is preliminary data.</text>
</comment>
<dbReference type="Proteomes" id="UP000245876">
    <property type="component" value="Unassembled WGS sequence"/>
</dbReference>
<gene>
    <name evidence="1" type="ORF">DF196_07745</name>
</gene>
<protein>
    <recommendedName>
        <fullName evidence="3">Terminase</fullName>
    </recommendedName>
</protein>
<evidence type="ECO:0000313" key="1">
    <source>
        <dbReference type="EMBL" id="PWG65028.1"/>
    </source>
</evidence>
<dbReference type="AlphaFoldDB" id="A0A2U2N7F0"/>
<dbReference type="Gene3D" id="3.40.50.300">
    <property type="entry name" value="P-loop containing nucleotide triphosphate hydrolases"/>
    <property type="match status" value="1"/>
</dbReference>
<evidence type="ECO:0008006" key="3">
    <source>
        <dbReference type="Google" id="ProtNLM"/>
    </source>
</evidence>
<dbReference type="EMBL" id="QFFM01000014">
    <property type="protein sequence ID" value="PWG65028.1"/>
    <property type="molecule type" value="Genomic_DNA"/>
</dbReference>
<name>A0A2U2N7F0_9BIFI</name>
<dbReference type="OrthoDB" id="3188010at2"/>
<sequence length="482" mass="51951">MTATPRGGTPRNPERATDGPIVARFAQLLGTPLLPWQRLVADVAGEIDPDTGTYYYDTVILSTPRQCGKSTLVDAVDTRNAQWGPDRFIYYLAQTGKDAGDHFKKYLKTLQASPLAAITSRPYMAHGSEAQPFLNGSIIMPKSVTKVAGHGVQGDKITLDEAFSLSEETGNTILDGFMPTMATRLKATGVQPQLWITSTEGTAESTFFNKRLDSCRAGEQSRRTCWFDFGLPADADPEDLDAIMRHHPAAGLLWDKSQLIDFREQFRDNPAGWARAFGNRRDEGITDRVIDEATWAATATAPVAPADLDNRPVVFGVAVDVDSTYTSISAGISNPDGTVTTQLLKILDGTGYAPTELSRLCAAYGAPVVIDSRGTAADLSDRLHHMTDHNGDPIITFVDMDAADYLTAGQSYVSGLVNGAILHAADPDLDASAANSARKWAGDAWRVSRRGSTGLTSPLESCMLAAWGASHRPEEAGPLQIY</sequence>
<proteinExistence type="predicted"/>